<dbReference type="NCBIfam" id="TIGR00290">
    <property type="entry name" value="MJ0570_dom"/>
    <property type="match status" value="1"/>
</dbReference>
<sequence>MKIVALVSGGKDSCYNMMQCVANGHEIAAIANLKPPSQSGKDELDSFMYQTVGHDAIYLYSECMDVPLYRREILGRSVLQDSDYTVTADDETEDLYMLLKDVLHDHPDIKGVSVGAILSNYQRVRVEHVCNRLGLISFAYLWRREQKELLYEMANAGVNAILIKIAAIGLKPMHLGKSIAEMYPYLCKMNDMYELHICGEGGEYETFTIDCPLFKKRIVIEETETVIHSDDAFAQVAYLRFKKCSVVEKTKEEMDMSQTTIQDWKAWDMYDEIVSSVENVPNDLIVPTKKINYIQQNINQHKENIDSSLSPFFAIGETTAYENEPQEEYKDIEEETMACMQAVQAKLTSKQLSWKDVVTLNVAVDNMDDFSRINNVYKKFFDINPSPRALVGTKLNGKTKIQIDLMAIKSIENVKRETMHVQGLSYWAPANIGPYSQSVVTQGHTFIAGQIGLVPNTLDLPQPRSFADEAALSLRNLDNIISVLELSPQSDIALCYCYVSDPTYLPLAAAAWEVYMGQLTPPTLYIAVSSLPKDAKVEWQVLLNAPLPTPFGEETYENTTDEELDEETLKSLQLLKIRQDPFDVNTIPDIQCRAYVKSNITTIVTQITDAIDFENLVSQLIRSVDEALKDCKKKWSRVLSLRIFYRNDMNIPEKLFAHALRTEILKRSCISPAVSSIPVSALNSQGDSMAACALHIV</sequence>
<dbReference type="EC" id="6.3.1.14" evidence="1"/>
<dbReference type="InterPro" id="IPR006175">
    <property type="entry name" value="YjgF/YER057c/UK114"/>
</dbReference>
<feature type="domain" description="Diphthamide synthase" evidence="6">
    <location>
        <begin position="1"/>
        <end position="237"/>
    </location>
</feature>
<dbReference type="Pfam" id="PF01902">
    <property type="entry name" value="Diphthami_syn_2"/>
    <property type="match status" value="1"/>
</dbReference>
<dbReference type="InterPro" id="IPR002761">
    <property type="entry name" value="Diphthami_syn_dom"/>
</dbReference>
<protein>
    <recommendedName>
        <fullName evidence="2">Diphthine--ammonia ligase</fullName>
        <ecNumber evidence="1">6.3.1.14</ecNumber>
    </recommendedName>
    <alternativeName>
        <fullName evidence="3">Diphthamide synthase</fullName>
    </alternativeName>
    <alternativeName>
        <fullName evidence="4">Diphthamide synthetase</fullName>
    </alternativeName>
</protein>
<dbReference type="PANTHER" id="PTHR12196:SF2">
    <property type="entry name" value="DIPHTHINE--AMMONIA LIGASE"/>
    <property type="match status" value="1"/>
</dbReference>
<dbReference type="SUPFAM" id="SSF55298">
    <property type="entry name" value="YjgF-like"/>
    <property type="match status" value="2"/>
</dbReference>
<evidence type="ECO:0000259" key="6">
    <source>
        <dbReference type="Pfam" id="PF01902"/>
    </source>
</evidence>
<dbReference type="InterPro" id="IPR030662">
    <property type="entry name" value="DPH6/MJ0570"/>
</dbReference>
<evidence type="ECO:0000256" key="5">
    <source>
        <dbReference type="ARBA" id="ARBA00048108"/>
    </source>
</evidence>
<comment type="caution">
    <text evidence="7">The sequence shown here is derived from an EMBL/GenBank/DDBJ whole genome shotgun (WGS) entry which is preliminary data.</text>
</comment>
<evidence type="ECO:0000256" key="2">
    <source>
        <dbReference type="ARBA" id="ARBA00018426"/>
    </source>
</evidence>
<dbReference type="EMBL" id="BAABUK010000004">
    <property type="protein sequence ID" value="GAA5808911.1"/>
    <property type="molecule type" value="Genomic_DNA"/>
</dbReference>
<dbReference type="PANTHER" id="PTHR12196">
    <property type="entry name" value="DOMAIN OF UNKNOWN FUNCTION 71 DUF71 -CONTAINING PROTEIN"/>
    <property type="match status" value="1"/>
</dbReference>
<accession>A0ABP9YPX4</accession>
<dbReference type="Gene3D" id="3.90.1490.10">
    <property type="entry name" value="putative n-type atp pyrophosphatase, domain 2"/>
    <property type="match status" value="1"/>
</dbReference>
<reference evidence="7 8" key="1">
    <citation type="submission" date="2024-04" db="EMBL/GenBank/DDBJ databases">
        <title>genome sequences of Mucor flavus KT1a and Helicostylum pulchrum KT1b strains isolated from the surface of a dry-aged beef.</title>
        <authorList>
            <person name="Toyotome T."/>
            <person name="Hosono M."/>
            <person name="Torimaru M."/>
            <person name="Fukuda K."/>
            <person name="Mikami N."/>
        </authorList>
    </citation>
    <scope>NUCLEOTIDE SEQUENCE [LARGE SCALE GENOMIC DNA]</scope>
    <source>
        <strain evidence="7 8">KT1a</strain>
    </source>
</reference>
<proteinExistence type="predicted"/>
<dbReference type="CDD" id="cd01994">
    <property type="entry name" value="AANH_PF0828-like"/>
    <property type="match status" value="1"/>
</dbReference>
<dbReference type="CDD" id="cd06156">
    <property type="entry name" value="eu_AANH_C_2"/>
    <property type="match status" value="1"/>
</dbReference>
<dbReference type="InterPro" id="IPR035959">
    <property type="entry name" value="RutC-like_sf"/>
</dbReference>
<dbReference type="Pfam" id="PF01042">
    <property type="entry name" value="Ribonuc_L-PSP"/>
    <property type="match status" value="2"/>
</dbReference>
<evidence type="ECO:0000256" key="4">
    <source>
        <dbReference type="ARBA" id="ARBA00031552"/>
    </source>
</evidence>
<organism evidence="7 8">
    <name type="scientific">Mucor flavus</name>
    <dbReference type="NCBI Taxonomy" id="439312"/>
    <lineage>
        <taxon>Eukaryota</taxon>
        <taxon>Fungi</taxon>
        <taxon>Fungi incertae sedis</taxon>
        <taxon>Mucoromycota</taxon>
        <taxon>Mucoromycotina</taxon>
        <taxon>Mucoromycetes</taxon>
        <taxon>Mucorales</taxon>
        <taxon>Mucorineae</taxon>
        <taxon>Mucoraceae</taxon>
        <taxon>Mucor</taxon>
    </lineage>
</organism>
<evidence type="ECO:0000313" key="8">
    <source>
        <dbReference type="Proteomes" id="UP001473302"/>
    </source>
</evidence>
<name>A0ABP9YPX4_9FUNG</name>
<keyword evidence="8" id="KW-1185">Reference proteome</keyword>
<gene>
    <name evidence="7" type="ORF">MFLAVUS_002310</name>
</gene>
<dbReference type="Gene3D" id="3.40.50.620">
    <property type="entry name" value="HUPs"/>
    <property type="match status" value="1"/>
</dbReference>
<evidence type="ECO:0000256" key="1">
    <source>
        <dbReference type="ARBA" id="ARBA00012089"/>
    </source>
</evidence>
<dbReference type="InterPro" id="IPR014729">
    <property type="entry name" value="Rossmann-like_a/b/a_fold"/>
</dbReference>
<evidence type="ECO:0000256" key="3">
    <source>
        <dbReference type="ARBA" id="ARBA00029814"/>
    </source>
</evidence>
<dbReference type="Proteomes" id="UP001473302">
    <property type="component" value="Unassembled WGS sequence"/>
</dbReference>
<comment type="catalytic activity">
    <reaction evidence="5">
        <text>diphthine-[translation elongation factor 2] + NH4(+) + ATP = diphthamide-[translation elongation factor 2] + AMP + diphosphate + H(+)</text>
        <dbReference type="Rhea" id="RHEA:19753"/>
        <dbReference type="Rhea" id="RHEA-COMP:10172"/>
        <dbReference type="Rhea" id="RHEA-COMP:10174"/>
        <dbReference type="ChEBI" id="CHEBI:15378"/>
        <dbReference type="ChEBI" id="CHEBI:16692"/>
        <dbReference type="ChEBI" id="CHEBI:28938"/>
        <dbReference type="ChEBI" id="CHEBI:30616"/>
        <dbReference type="ChEBI" id="CHEBI:33019"/>
        <dbReference type="ChEBI" id="CHEBI:82696"/>
        <dbReference type="ChEBI" id="CHEBI:456215"/>
        <dbReference type="EC" id="6.3.1.14"/>
    </reaction>
</comment>
<dbReference type="SUPFAM" id="SSF52402">
    <property type="entry name" value="Adenine nucleotide alpha hydrolases-like"/>
    <property type="match status" value="1"/>
</dbReference>
<evidence type="ECO:0000313" key="7">
    <source>
        <dbReference type="EMBL" id="GAA5808911.1"/>
    </source>
</evidence>
<dbReference type="Gene3D" id="3.30.1330.40">
    <property type="entry name" value="RutC-like"/>
    <property type="match status" value="2"/>
</dbReference>